<evidence type="ECO:0000313" key="4">
    <source>
        <dbReference type="EMBL" id="STJ18071.1"/>
    </source>
</evidence>
<name>A0A376W179_ECOLX</name>
<evidence type="ECO:0000259" key="3">
    <source>
        <dbReference type="Pfam" id="PF16925"/>
    </source>
</evidence>
<dbReference type="PANTHER" id="PTHR47506:SF1">
    <property type="entry name" value="HTH-TYPE TRANSCRIPTIONAL REGULATOR YJDC"/>
    <property type="match status" value="1"/>
</dbReference>
<accession>A0A376W179</accession>
<reference evidence="4 5" key="1">
    <citation type="submission" date="2018-06" db="EMBL/GenBank/DDBJ databases">
        <authorList>
            <consortium name="Pathogen Informatics"/>
            <person name="Doyle S."/>
        </authorList>
    </citation>
    <scope>NUCLEOTIDE SEQUENCE [LARGE SCALE GENOMIC DNA]</scope>
    <source>
        <strain evidence="4 5">NCTC9081</strain>
    </source>
</reference>
<feature type="domain" description="Tetracyclin repressor-like C-terminal" evidence="3">
    <location>
        <begin position="16"/>
        <end position="105"/>
    </location>
</feature>
<dbReference type="EMBL" id="UGCV01000008">
    <property type="protein sequence ID" value="STJ18071.1"/>
    <property type="molecule type" value="Genomic_DNA"/>
</dbReference>
<evidence type="ECO:0000313" key="5">
    <source>
        <dbReference type="Proteomes" id="UP000254716"/>
    </source>
</evidence>
<dbReference type="Proteomes" id="UP000254716">
    <property type="component" value="Unassembled WGS sequence"/>
</dbReference>
<organism evidence="4 5">
    <name type="scientific">Escherichia coli</name>
    <dbReference type="NCBI Taxonomy" id="562"/>
    <lineage>
        <taxon>Bacteria</taxon>
        <taxon>Pseudomonadati</taxon>
        <taxon>Pseudomonadota</taxon>
        <taxon>Gammaproteobacteria</taxon>
        <taxon>Enterobacterales</taxon>
        <taxon>Enterobacteriaceae</taxon>
        <taxon>Escherichia</taxon>
    </lineage>
</organism>
<dbReference type="Pfam" id="PF16925">
    <property type="entry name" value="TetR_C_13"/>
    <property type="match status" value="1"/>
</dbReference>
<proteinExistence type="predicted"/>
<dbReference type="PANTHER" id="PTHR47506">
    <property type="entry name" value="TRANSCRIPTIONAL REGULATORY PROTEIN"/>
    <property type="match status" value="1"/>
</dbReference>
<keyword evidence="1" id="KW-0805">Transcription regulation</keyword>
<evidence type="ECO:0000256" key="1">
    <source>
        <dbReference type="ARBA" id="ARBA00023015"/>
    </source>
</evidence>
<dbReference type="InterPro" id="IPR011075">
    <property type="entry name" value="TetR_C"/>
</dbReference>
<dbReference type="Gene3D" id="1.10.357.10">
    <property type="entry name" value="Tetracycline Repressor, domain 2"/>
    <property type="match status" value="1"/>
</dbReference>
<keyword evidence="2" id="KW-0804">Transcription</keyword>
<evidence type="ECO:0000256" key="2">
    <source>
        <dbReference type="ARBA" id="ARBA00023163"/>
    </source>
</evidence>
<sequence>MKHSCFVKRKAWESALADYFAAIANCFTSKDTPAGCFMINNCTTLSPDSGDIANTLKSRHAMQERTLQQFLCQRQARGEIPTHCDVTHLAEFLNCIIQGMSISAREGASLEKLMQIARTTLRLWPELLK</sequence>
<protein>
    <submittedName>
        <fullName evidence="4">TetR family transcriptional regulator</fullName>
    </submittedName>
</protein>
<dbReference type="SUPFAM" id="SSF48498">
    <property type="entry name" value="Tetracyclin repressor-like, C-terminal domain"/>
    <property type="match status" value="1"/>
</dbReference>
<gene>
    <name evidence="4" type="ORF">NCTC9081_03545</name>
</gene>
<dbReference type="InterPro" id="IPR036271">
    <property type="entry name" value="Tet_transcr_reg_TetR-rel_C_sf"/>
</dbReference>
<dbReference type="AlphaFoldDB" id="A0A376W179"/>